<proteinExistence type="predicted"/>
<dbReference type="EMBL" id="BNJQ01000011">
    <property type="protein sequence ID" value="GHP05798.1"/>
    <property type="molecule type" value="Genomic_DNA"/>
</dbReference>
<evidence type="ECO:0000256" key="1">
    <source>
        <dbReference type="SAM" id="MobiDB-lite"/>
    </source>
</evidence>
<gene>
    <name evidence="3" type="ORF">PPROV_000454700</name>
</gene>
<evidence type="ECO:0000313" key="4">
    <source>
        <dbReference type="Proteomes" id="UP000660262"/>
    </source>
</evidence>
<organism evidence="3 4">
    <name type="scientific">Pycnococcus provasolii</name>
    <dbReference type="NCBI Taxonomy" id="41880"/>
    <lineage>
        <taxon>Eukaryota</taxon>
        <taxon>Viridiplantae</taxon>
        <taxon>Chlorophyta</taxon>
        <taxon>Pseudoscourfieldiophyceae</taxon>
        <taxon>Pseudoscourfieldiales</taxon>
        <taxon>Pycnococcaceae</taxon>
        <taxon>Pycnococcus</taxon>
    </lineage>
</organism>
<feature type="region of interest" description="Disordered" evidence="1">
    <location>
        <begin position="224"/>
        <end position="252"/>
    </location>
</feature>
<protein>
    <recommendedName>
        <fullName evidence="2">F-box domain-containing protein</fullName>
    </recommendedName>
</protein>
<evidence type="ECO:0000313" key="3">
    <source>
        <dbReference type="EMBL" id="GHP05798.1"/>
    </source>
</evidence>
<dbReference type="AlphaFoldDB" id="A0A830HG63"/>
<accession>A0A830HG63</accession>
<comment type="caution">
    <text evidence="3">The sequence shown here is derived from an EMBL/GenBank/DDBJ whole genome shotgun (WGS) entry which is preliminary data.</text>
</comment>
<name>A0A830HG63_9CHLO</name>
<feature type="domain" description="F-box" evidence="2">
    <location>
        <begin position="1"/>
        <end position="46"/>
    </location>
</feature>
<dbReference type="InterPro" id="IPR036047">
    <property type="entry name" value="F-box-like_dom_sf"/>
</dbReference>
<dbReference type="SUPFAM" id="SSF81383">
    <property type="entry name" value="F-box domain"/>
    <property type="match status" value="1"/>
</dbReference>
<dbReference type="PROSITE" id="PS50181">
    <property type="entry name" value="FBOX"/>
    <property type="match status" value="1"/>
</dbReference>
<reference evidence="3" key="1">
    <citation type="submission" date="2020-10" db="EMBL/GenBank/DDBJ databases">
        <title>Unveiling of a novel bifunctional photoreceptor, Dualchrome1, isolated from a cosmopolitan green alga.</title>
        <authorList>
            <person name="Suzuki S."/>
            <person name="Kawachi M."/>
        </authorList>
    </citation>
    <scope>NUCLEOTIDE SEQUENCE</scope>
    <source>
        <strain evidence="3">NIES 2893</strain>
    </source>
</reference>
<evidence type="ECO:0000259" key="2">
    <source>
        <dbReference type="PROSITE" id="PS50181"/>
    </source>
</evidence>
<feature type="region of interest" description="Disordered" evidence="1">
    <location>
        <begin position="154"/>
        <end position="175"/>
    </location>
</feature>
<dbReference type="InterPro" id="IPR001810">
    <property type="entry name" value="F-box_dom"/>
</dbReference>
<sequence length="282" mass="31032">MLLQMPALVLQSVASQLSAHALARLAATCVQLRASVEGMHETWREKFVRDFGDAAVTSQVRESASWCLAYRREAVIRCVECSQRTHHVFIPTGARLCSKCERENQCRYRLITRAVACAELGVPHAAFRHSPSVDIKGVRFYVASSLTSFTSACSASRDSSCDSSDDEGSHLRVGAAARRPLKDAAALKAERKANKKAAKLAARQKRADVGEKNEFVWSNFHARPKSHGEHASRSRKACKTPSRKPCATRGNESELELALRDVEKALGQDWQLSLSGLVLADK</sequence>
<dbReference type="Proteomes" id="UP000660262">
    <property type="component" value="Unassembled WGS sequence"/>
</dbReference>
<feature type="compositionally biased region" description="Basic residues" evidence="1">
    <location>
        <begin position="233"/>
        <end position="242"/>
    </location>
</feature>
<keyword evidence="4" id="KW-1185">Reference proteome</keyword>